<proteinExistence type="predicted"/>
<evidence type="ECO:0000259" key="4">
    <source>
        <dbReference type="PROSITE" id="PS51379"/>
    </source>
</evidence>
<dbReference type="EMBL" id="BARU01032175">
    <property type="protein sequence ID" value="GAH68059.1"/>
    <property type="molecule type" value="Genomic_DNA"/>
</dbReference>
<organism evidence="5">
    <name type="scientific">marine sediment metagenome</name>
    <dbReference type="NCBI Taxonomy" id="412755"/>
    <lineage>
        <taxon>unclassified sequences</taxon>
        <taxon>metagenomes</taxon>
        <taxon>ecological metagenomes</taxon>
    </lineage>
</organism>
<dbReference type="GO" id="GO:0046872">
    <property type="term" value="F:metal ion binding"/>
    <property type="evidence" value="ECO:0007669"/>
    <property type="project" value="UniProtKB-KW"/>
</dbReference>
<dbReference type="PANTHER" id="PTHR43578:SF3">
    <property type="entry name" value="NADH-QUINONE OXIDOREDUCTASE SUBUNIT F"/>
    <property type="match status" value="1"/>
</dbReference>
<dbReference type="Gene3D" id="3.30.70.20">
    <property type="match status" value="1"/>
</dbReference>
<dbReference type="PROSITE" id="PS51379">
    <property type="entry name" value="4FE4S_FER_2"/>
    <property type="match status" value="2"/>
</dbReference>
<evidence type="ECO:0000256" key="1">
    <source>
        <dbReference type="ARBA" id="ARBA00022723"/>
    </source>
</evidence>
<evidence type="ECO:0000256" key="2">
    <source>
        <dbReference type="ARBA" id="ARBA00023004"/>
    </source>
</evidence>
<dbReference type="InterPro" id="IPR019575">
    <property type="entry name" value="Nuop51_4Fe4S-bd"/>
</dbReference>
<dbReference type="AlphaFoldDB" id="X1IPM3"/>
<comment type="caution">
    <text evidence="5">The sequence shown here is derived from an EMBL/GenBank/DDBJ whole genome shotgun (WGS) entry which is preliminary data.</text>
</comment>
<dbReference type="InterPro" id="IPR037207">
    <property type="entry name" value="Nuop51_4Fe4S-bd_sf"/>
</dbReference>
<dbReference type="PANTHER" id="PTHR43578">
    <property type="entry name" value="NADH-QUINONE OXIDOREDUCTASE SUBUNIT F"/>
    <property type="match status" value="1"/>
</dbReference>
<protein>
    <recommendedName>
        <fullName evidence="4">4Fe-4S ferredoxin-type domain-containing protein</fullName>
    </recommendedName>
</protein>
<dbReference type="InterPro" id="IPR017900">
    <property type="entry name" value="4Fe4S_Fe_S_CS"/>
</dbReference>
<accession>X1IPM3</accession>
<keyword evidence="2" id="KW-0408">Iron</keyword>
<evidence type="ECO:0000313" key="5">
    <source>
        <dbReference type="EMBL" id="GAH68059.1"/>
    </source>
</evidence>
<dbReference type="PROSITE" id="PS00198">
    <property type="entry name" value="4FE4S_FER_1"/>
    <property type="match status" value="1"/>
</dbReference>
<dbReference type="SUPFAM" id="SSF54862">
    <property type="entry name" value="4Fe-4S ferredoxins"/>
    <property type="match status" value="1"/>
</dbReference>
<feature type="domain" description="4Fe-4S ferredoxin-type" evidence="4">
    <location>
        <begin position="100"/>
        <end position="132"/>
    </location>
</feature>
<dbReference type="InterPro" id="IPR017896">
    <property type="entry name" value="4Fe4S_Fe-S-bd"/>
</dbReference>
<dbReference type="Gene3D" id="1.20.1440.230">
    <property type="entry name" value="NADH-ubiquinone oxidoreductase 51kDa subunit, iron-sulphur binding domain"/>
    <property type="match status" value="1"/>
</dbReference>
<evidence type="ECO:0000256" key="3">
    <source>
        <dbReference type="ARBA" id="ARBA00023014"/>
    </source>
</evidence>
<dbReference type="Pfam" id="PF13237">
    <property type="entry name" value="Fer4_10"/>
    <property type="match status" value="1"/>
</dbReference>
<keyword evidence="1" id="KW-0479">Metal-binding</keyword>
<sequence length="152" mass="16460">TLTRITLGEGSEKDIELLESLGKQVRDTSLCGLGRTCPNPVLTTIRYFRDEYEAHIKEKRCPAVVCDALCSYYILPDKCQGCLICLRACPSQAVKGGKRMVHIIDQSKCIKCGICLSVCPARFSAVVKVSGEHVPTPEEPISVSAVMKGGSA</sequence>
<dbReference type="GO" id="GO:0051539">
    <property type="term" value="F:4 iron, 4 sulfur cluster binding"/>
    <property type="evidence" value="ECO:0007669"/>
    <property type="project" value="InterPro"/>
</dbReference>
<name>X1IPM3_9ZZZZ</name>
<gene>
    <name evidence="5" type="ORF">S03H2_50780</name>
</gene>
<feature type="domain" description="4Fe-4S ferredoxin-type" evidence="4">
    <location>
        <begin position="70"/>
        <end position="99"/>
    </location>
</feature>
<reference evidence="5" key="1">
    <citation type="journal article" date="2014" name="Front. Microbiol.">
        <title>High frequency of phylogenetically diverse reductive dehalogenase-homologous genes in deep subseafloor sedimentary metagenomes.</title>
        <authorList>
            <person name="Kawai M."/>
            <person name="Futagami T."/>
            <person name="Toyoda A."/>
            <person name="Takaki Y."/>
            <person name="Nishi S."/>
            <person name="Hori S."/>
            <person name="Arai W."/>
            <person name="Tsubouchi T."/>
            <person name="Morono Y."/>
            <person name="Uchiyama I."/>
            <person name="Ito T."/>
            <person name="Fujiyama A."/>
            <person name="Inagaki F."/>
            <person name="Takami H."/>
        </authorList>
    </citation>
    <scope>NUCLEOTIDE SEQUENCE</scope>
    <source>
        <strain evidence="5">Expedition CK06-06</strain>
    </source>
</reference>
<feature type="non-terminal residue" evidence="5">
    <location>
        <position position="1"/>
    </location>
</feature>
<keyword evidence="3" id="KW-0411">Iron-sulfur</keyword>
<dbReference type="Pfam" id="PF10589">
    <property type="entry name" value="NADH_4Fe-4S"/>
    <property type="match status" value="1"/>
</dbReference>